<dbReference type="Proteomes" id="UP000029257">
    <property type="component" value="Unassembled WGS sequence"/>
</dbReference>
<organism evidence="2 4">
    <name type="scientific">Pectobacterium wasabiae</name>
    <dbReference type="NCBI Taxonomy" id="55208"/>
    <lineage>
        <taxon>Bacteria</taxon>
        <taxon>Pseudomonadati</taxon>
        <taxon>Pseudomonadota</taxon>
        <taxon>Gammaproteobacteria</taxon>
        <taxon>Enterobacterales</taxon>
        <taxon>Pectobacteriaceae</taxon>
        <taxon>Pectobacterium</taxon>
    </lineage>
</organism>
<protein>
    <recommendedName>
        <fullName evidence="1">RiboL-PSP-HEPN domain-containing protein</fullName>
    </recommendedName>
</protein>
<dbReference type="AlphaFoldDB" id="A0AAW3EB87"/>
<dbReference type="Proteomes" id="UP000029436">
    <property type="component" value="Unassembled WGS sequence"/>
</dbReference>
<reference evidence="4 5" key="1">
    <citation type="submission" date="2014-08" db="EMBL/GenBank/DDBJ databases">
        <title>Genome sequences of NCPPB Pectobacterium isolates.</title>
        <authorList>
            <person name="Glover R.H."/>
            <person name="Sapp M."/>
            <person name="Elphinstone J."/>
        </authorList>
    </citation>
    <scope>NUCLEOTIDE SEQUENCE [LARGE SCALE GENOMIC DNA]</scope>
    <source>
        <strain evidence="2 4">NCPPB 3701</strain>
        <strain evidence="3 5">NCPPB3702</strain>
    </source>
</reference>
<evidence type="ECO:0000313" key="4">
    <source>
        <dbReference type="Proteomes" id="UP000029257"/>
    </source>
</evidence>
<gene>
    <name evidence="2" type="ORF">JV38_22500</name>
    <name evidence="3" type="ORF">KU73_22340</name>
</gene>
<proteinExistence type="predicted"/>
<feature type="domain" description="RiboL-PSP-HEPN" evidence="1">
    <location>
        <begin position="64"/>
        <end position="245"/>
    </location>
</feature>
<dbReference type="RefSeq" id="WP_005967121.1">
    <property type="nucleotide sequence ID" value="NZ_JQHP01000020.1"/>
</dbReference>
<evidence type="ECO:0000313" key="2">
    <source>
        <dbReference type="EMBL" id="KFX01370.1"/>
    </source>
</evidence>
<comment type="caution">
    <text evidence="2">The sequence shown here is derived from an EMBL/GenBank/DDBJ whole genome shotgun (WGS) entry which is preliminary data.</text>
</comment>
<keyword evidence="5" id="KW-1185">Reference proteome</keyword>
<dbReference type="Pfam" id="PF18735">
    <property type="entry name" value="HEPN_RiboL-PSP"/>
    <property type="match status" value="1"/>
</dbReference>
<dbReference type="EMBL" id="JQOH01000020">
    <property type="protein sequence ID" value="KGA26277.1"/>
    <property type="molecule type" value="Genomic_DNA"/>
</dbReference>
<sequence>MISNSKAFEVLKGQTQSTLDFAVLCCQAVPALKGYIKALEHGSVDKLPDADYFKGEPNIEQLKGFSSKYKKNLGKLLFINTFSYFESYFKDLISEIENFHGGKEAFRDAALKKQKKHMNIHSDQQLILNSNKLREYKKQTHLLKYTKHISALEHTDFRFPSEMLSTFGLIELFKNYSDLKASEIPHVAEYAFGVEISSMELEVYSKYRDLRNKIAHGKISEVEFKEAIEMNYFMRTLALKIDKQVVRNFFLIEFV</sequence>
<dbReference type="InterPro" id="IPR041519">
    <property type="entry name" value="HEPN_RiboL-PSP"/>
</dbReference>
<accession>A0AAW3EB87</accession>
<evidence type="ECO:0000313" key="3">
    <source>
        <dbReference type="EMBL" id="KGA26277.1"/>
    </source>
</evidence>
<evidence type="ECO:0000259" key="1">
    <source>
        <dbReference type="Pfam" id="PF18735"/>
    </source>
</evidence>
<dbReference type="EMBL" id="JQHP01000020">
    <property type="protein sequence ID" value="KFX01370.1"/>
    <property type="molecule type" value="Genomic_DNA"/>
</dbReference>
<name>A0AAW3EB87_9GAMM</name>
<evidence type="ECO:0000313" key="5">
    <source>
        <dbReference type="Proteomes" id="UP000029436"/>
    </source>
</evidence>